<comment type="caution">
    <text evidence="9">The sequence shown here is derived from an EMBL/GenBank/DDBJ whole genome shotgun (WGS) entry which is preliminary data.</text>
</comment>
<evidence type="ECO:0000256" key="6">
    <source>
        <dbReference type="ARBA" id="ARBA00038076"/>
    </source>
</evidence>
<organism evidence="9 10">
    <name type="scientific">Pseudonocardia eucalypti</name>
    <dbReference type="NCBI Taxonomy" id="648755"/>
    <lineage>
        <taxon>Bacteria</taxon>
        <taxon>Bacillati</taxon>
        <taxon>Actinomycetota</taxon>
        <taxon>Actinomycetes</taxon>
        <taxon>Pseudonocardiales</taxon>
        <taxon>Pseudonocardiaceae</taxon>
        <taxon>Pseudonocardia</taxon>
    </lineage>
</organism>
<feature type="transmembrane region" description="Helical" evidence="7">
    <location>
        <begin position="294"/>
        <end position="316"/>
    </location>
</feature>
<feature type="transmembrane region" description="Helical" evidence="7">
    <location>
        <begin position="346"/>
        <end position="370"/>
    </location>
</feature>
<dbReference type="PANTHER" id="PTHR30572">
    <property type="entry name" value="MEMBRANE COMPONENT OF TRANSPORTER-RELATED"/>
    <property type="match status" value="1"/>
</dbReference>
<evidence type="ECO:0000256" key="4">
    <source>
        <dbReference type="ARBA" id="ARBA00022989"/>
    </source>
</evidence>
<comment type="subcellular location">
    <subcellularLocation>
        <location evidence="1">Cell membrane</location>
        <topology evidence="1">Multi-pass membrane protein</topology>
    </subcellularLocation>
</comment>
<keyword evidence="5 7" id="KW-0472">Membrane</keyword>
<gene>
    <name evidence="9" type="ORF">GCM10023321_44550</name>
</gene>
<evidence type="ECO:0000256" key="3">
    <source>
        <dbReference type="ARBA" id="ARBA00022692"/>
    </source>
</evidence>
<evidence type="ECO:0000256" key="2">
    <source>
        <dbReference type="ARBA" id="ARBA00022475"/>
    </source>
</evidence>
<evidence type="ECO:0000313" key="10">
    <source>
        <dbReference type="Proteomes" id="UP001428817"/>
    </source>
</evidence>
<keyword evidence="3 7" id="KW-0812">Transmembrane</keyword>
<proteinExistence type="inferred from homology"/>
<evidence type="ECO:0000313" key="9">
    <source>
        <dbReference type="EMBL" id="GAA5160989.1"/>
    </source>
</evidence>
<dbReference type="EMBL" id="BAABJP010000021">
    <property type="protein sequence ID" value="GAA5160989.1"/>
    <property type="molecule type" value="Genomic_DNA"/>
</dbReference>
<dbReference type="InterPro" id="IPR050250">
    <property type="entry name" value="Macrolide_Exporter_MacB"/>
</dbReference>
<accession>A0ABP9QF98</accession>
<dbReference type="PROSITE" id="PS50206">
    <property type="entry name" value="RHODANESE_3"/>
    <property type="match status" value="1"/>
</dbReference>
<keyword evidence="2" id="KW-1003">Cell membrane</keyword>
<comment type="similarity">
    <text evidence="6">Belongs to the ABC-4 integral membrane protein family.</text>
</comment>
<name>A0ABP9QF98_9PSEU</name>
<dbReference type="InterPro" id="IPR003838">
    <property type="entry name" value="ABC3_permease_C"/>
</dbReference>
<dbReference type="PANTHER" id="PTHR30572:SF4">
    <property type="entry name" value="ABC TRANSPORTER PERMEASE YTRF"/>
    <property type="match status" value="1"/>
</dbReference>
<evidence type="ECO:0000256" key="1">
    <source>
        <dbReference type="ARBA" id="ARBA00004651"/>
    </source>
</evidence>
<feature type="domain" description="Rhodanese" evidence="8">
    <location>
        <begin position="405"/>
        <end position="422"/>
    </location>
</feature>
<evidence type="ECO:0000256" key="7">
    <source>
        <dbReference type="SAM" id="Phobius"/>
    </source>
</evidence>
<dbReference type="Pfam" id="PF12704">
    <property type="entry name" value="MacB_PCD"/>
    <property type="match status" value="1"/>
</dbReference>
<keyword evidence="10" id="KW-1185">Reference proteome</keyword>
<sequence length="427" mass="43413">MIVSDILTIALRGLRAHKLRSMLTMLGLIIGVAAVILLTSLGQGLSGAVNAAVEPVANSITVVPKLSPIPGGPAARPLTDEDLESISKLPHVAEIVPQVTGSSTSAAGQVGKAVTASTPGAQYRSASVVGTTANYLSARQMSLAAGGFFTDAQDQSGAKVAILGPLVSSALYGPDPHQAVNKTLRINNILFKVIGVLDSFGAANDNVVIMPMKAARAGIIGSNFGTSADQISSLSVKATSTADVPVAKAEIIQTLRNNHRIEDPQFDDFQAQDLGSRVKTFTGIIDLVTTAVPAVAAISLLVGGIGVLNIMLVSVTDRTREIGTRKAVGASDGAIMGQFVLESITLAGLGGLIGIALSVGGVLGLTALLANMGGAGSRGPLASFHPVLSPAPIAAAFGISLLIGLVAGGYPAWRAARLEPIEALRFE</sequence>
<reference evidence="10" key="1">
    <citation type="journal article" date="2019" name="Int. J. Syst. Evol. Microbiol.">
        <title>The Global Catalogue of Microorganisms (GCM) 10K type strain sequencing project: providing services to taxonomists for standard genome sequencing and annotation.</title>
        <authorList>
            <consortium name="The Broad Institute Genomics Platform"/>
            <consortium name="The Broad Institute Genome Sequencing Center for Infectious Disease"/>
            <person name="Wu L."/>
            <person name="Ma J."/>
        </authorList>
    </citation>
    <scope>NUCLEOTIDE SEQUENCE [LARGE SCALE GENOMIC DNA]</scope>
    <source>
        <strain evidence="10">JCM 18303</strain>
    </source>
</reference>
<evidence type="ECO:0000256" key="5">
    <source>
        <dbReference type="ARBA" id="ARBA00023136"/>
    </source>
</evidence>
<dbReference type="Pfam" id="PF02687">
    <property type="entry name" value="FtsX"/>
    <property type="match status" value="1"/>
</dbReference>
<feature type="transmembrane region" description="Helical" evidence="7">
    <location>
        <begin position="390"/>
        <end position="413"/>
    </location>
</feature>
<evidence type="ECO:0000259" key="8">
    <source>
        <dbReference type="PROSITE" id="PS50206"/>
    </source>
</evidence>
<keyword evidence="4 7" id="KW-1133">Transmembrane helix</keyword>
<dbReference type="Proteomes" id="UP001428817">
    <property type="component" value="Unassembled WGS sequence"/>
</dbReference>
<dbReference type="InterPro" id="IPR025857">
    <property type="entry name" value="MacB_PCD"/>
</dbReference>
<dbReference type="InterPro" id="IPR001763">
    <property type="entry name" value="Rhodanese-like_dom"/>
</dbReference>
<protein>
    <submittedName>
        <fullName evidence="9">ABC transporter permease</fullName>
    </submittedName>
</protein>